<evidence type="ECO:0000256" key="2">
    <source>
        <dbReference type="ARBA" id="ARBA00022475"/>
    </source>
</evidence>
<protein>
    <recommendedName>
        <fullName evidence="9">Branched-chain amino acid ABC transporter permease</fullName>
    </recommendedName>
</protein>
<keyword evidence="3 6" id="KW-0812">Transmembrane</keyword>
<dbReference type="EMBL" id="NOXS01000031">
    <property type="protein sequence ID" value="OYQ19491.1"/>
    <property type="molecule type" value="Genomic_DNA"/>
</dbReference>
<keyword evidence="2" id="KW-1003">Cell membrane</keyword>
<keyword evidence="4 6" id="KW-1133">Transmembrane helix</keyword>
<evidence type="ECO:0000256" key="1">
    <source>
        <dbReference type="ARBA" id="ARBA00004651"/>
    </source>
</evidence>
<dbReference type="GO" id="GO:0015658">
    <property type="term" value="F:branched-chain amino acid transmembrane transporter activity"/>
    <property type="evidence" value="ECO:0007669"/>
    <property type="project" value="InterPro"/>
</dbReference>
<feature type="transmembrane region" description="Helical" evidence="6">
    <location>
        <begin position="202"/>
        <end position="222"/>
    </location>
</feature>
<dbReference type="Pfam" id="PF02653">
    <property type="entry name" value="BPD_transp_2"/>
    <property type="match status" value="1"/>
</dbReference>
<feature type="transmembrane region" description="Helical" evidence="6">
    <location>
        <begin position="242"/>
        <end position="265"/>
    </location>
</feature>
<evidence type="ECO:0000256" key="4">
    <source>
        <dbReference type="ARBA" id="ARBA00022989"/>
    </source>
</evidence>
<dbReference type="InterPro" id="IPR043428">
    <property type="entry name" value="LivM-like"/>
</dbReference>
<reference evidence="7 8" key="1">
    <citation type="submission" date="2017-07" db="EMBL/GenBank/DDBJ databases">
        <title>Elstera cyanobacteriorum sp. nov., a novel bacterium isolated from cyanobacterial aggregates in a eutrophic lake.</title>
        <authorList>
            <person name="Cai H."/>
        </authorList>
    </citation>
    <scope>NUCLEOTIDE SEQUENCE [LARGE SCALE GENOMIC DNA]</scope>
    <source>
        <strain evidence="7 8">TH019</strain>
    </source>
</reference>
<dbReference type="OrthoDB" id="9804361at2"/>
<dbReference type="GO" id="GO:0005886">
    <property type="term" value="C:plasma membrane"/>
    <property type="evidence" value="ECO:0007669"/>
    <property type="project" value="UniProtKB-SubCell"/>
</dbReference>
<evidence type="ECO:0000256" key="3">
    <source>
        <dbReference type="ARBA" id="ARBA00022692"/>
    </source>
</evidence>
<gene>
    <name evidence="7" type="ORF">CHR90_08715</name>
</gene>
<evidence type="ECO:0008006" key="9">
    <source>
        <dbReference type="Google" id="ProtNLM"/>
    </source>
</evidence>
<name>A0A255XRH8_9PROT</name>
<dbReference type="InterPro" id="IPR001851">
    <property type="entry name" value="ABC_transp_permease"/>
</dbReference>
<dbReference type="Proteomes" id="UP000216361">
    <property type="component" value="Unassembled WGS sequence"/>
</dbReference>
<organism evidence="7 8">
    <name type="scientific">Elstera cyanobacteriorum</name>
    <dbReference type="NCBI Taxonomy" id="2022747"/>
    <lineage>
        <taxon>Bacteria</taxon>
        <taxon>Pseudomonadati</taxon>
        <taxon>Pseudomonadota</taxon>
        <taxon>Alphaproteobacteria</taxon>
        <taxon>Rhodospirillales</taxon>
        <taxon>Rhodospirillaceae</taxon>
        <taxon>Elstera</taxon>
    </lineage>
</organism>
<feature type="transmembrane region" description="Helical" evidence="6">
    <location>
        <begin position="277"/>
        <end position="294"/>
    </location>
</feature>
<dbReference type="PANTHER" id="PTHR30482:SF17">
    <property type="entry name" value="ABC TRANSPORTER ATP-BINDING PROTEIN"/>
    <property type="match status" value="1"/>
</dbReference>
<evidence type="ECO:0000313" key="7">
    <source>
        <dbReference type="EMBL" id="OYQ19491.1"/>
    </source>
</evidence>
<comment type="subcellular location">
    <subcellularLocation>
        <location evidence="1">Cell membrane</location>
        <topology evidence="1">Multi-pass membrane protein</topology>
    </subcellularLocation>
</comment>
<evidence type="ECO:0000256" key="6">
    <source>
        <dbReference type="SAM" id="Phobius"/>
    </source>
</evidence>
<comment type="caution">
    <text evidence="7">The sequence shown here is derived from an EMBL/GenBank/DDBJ whole genome shotgun (WGS) entry which is preliminary data.</text>
</comment>
<dbReference type="AlphaFoldDB" id="A0A255XRH8"/>
<proteinExistence type="predicted"/>
<accession>A0A255XRH8</accession>
<feature type="transmembrane region" description="Helical" evidence="6">
    <location>
        <begin position="158"/>
        <end position="181"/>
    </location>
</feature>
<keyword evidence="8" id="KW-1185">Reference proteome</keyword>
<keyword evidence="5 6" id="KW-0472">Membrane</keyword>
<feature type="transmembrane region" description="Helical" evidence="6">
    <location>
        <begin position="78"/>
        <end position="99"/>
    </location>
</feature>
<sequence>MRRWAEPLAWAVAALAIFWGLPDRLALATHISVLALFALSLHVLTGLGGILSLGQAVFFGLGAYTAGKLAQAGWDEPLSGLLAAALVGGVAGGLAGGVLARLRGLPALMVTLGLGLLLHEAALRLPGLTGGEDGLPSLTIAPLFGTFAFDLWGRTAYWYGVALLALGFWGVKRLEAAPFGLSLRALHDNPVRMQALGMSIAARVRGAYLIAGALAGVAGGLLTQTTQFVSAEVFSFHRSADILVMLILGGIGRRYGALLGPLLYAILRDFLADWHPAYWGAGLGVALMAIVLLAPKGLLGLRFPGQ</sequence>
<dbReference type="CDD" id="cd06581">
    <property type="entry name" value="TM_PBP1_LivM_like"/>
    <property type="match status" value="1"/>
</dbReference>
<feature type="transmembrane region" description="Helical" evidence="6">
    <location>
        <begin position="44"/>
        <end position="66"/>
    </location>
</feature>
<dbReference type="RefSeq" id="WP_094408596.1">
    <property type="nucleotide sequence ID" value="NZ_BMJZ01000004.1"/>
</dbReference>
<evidence type="ECO:0000313" key="8">
    <source>
        <dbReference type="Proteomes" id="UP000216361"/>
    </source>
</evidence>
<dbReference type="PANTHER" id="PTHR30482">
    <property type="entry name" value="HIGH-AFFINITY BRANCHED-CHAIN AMINO ACID TRANSPORT SYSTEM PERMEASE"/>
    <property type="match status" value="1"/>
</dbReference>
<evidence type="ECO:0000256" key="5">
    <source>
        <dbReference type="ARBA" id="ARBA00023136"/>
    </source>
</evidence>